<evidence type="ECO:0000256" key="2">
    <source>
        <dbReference type="SAM" id="SignalP"/>
    </source>
</evidence>
<organism evidence="3 4">
    <name type="scientific">Microbulbifer pacificus</name>
    <dbReference type="NCBI Taxonomy" id="407164"/>
    <lineage>
        <taxon>Bacteria</taxon>
        <taxon>Pseudomonadati</taxon>
        <taxon>Pseudomonadota</taxon>
        <taxon>Gammaproteobacteria</taxon>
        <taxon>Cellvibrionales</taxon>
        <taxon>Microbulbiferaceae</taxon>
        <taxon>Microbulbifer</taxon>
    </lineage>
</organism>
<gene>
    <name evidence="3" type="ORF">R5R33_13925</name>
</gene>
<feature type="region of interest" description="Disordered" evidence="1">
    <location>
        <begin position="132"/>
        <end position="166"/>
    </location>
</feature>
<evidence type="ECO:0000313" key="3">
    <source>
        <dbReference type="EMBL" id="WOX04829.1"/>
    </source>
</evidence>
<dbReference type="RefSeq" id="WP_318953305.1">
    <property type="nucleotide sequence ID" value="NZ_CP137555.1"/>
</dbReference>
<reference evidence="3 4" key="1">
    <citation type="submission" date="2023-10" db="EMBL/GenBank/DDBJ databases">
        <title>Description of Microbulbifer bruguierae sp. nov., isolated from the sediments of mangrove plant Bruguiera sexangula and comparative genomic analyses of the genus Microbulbifer.</title>
        <authorList>
            <person name="Long M."/>
        </authorList>
    </citation>
    <scope>NUCLEOTIDE SEQUENCE [LARGE SCALE GENOMIC DNA]</scope>
    <source>
        <strain evidence="3 4">SPO729</strain>
    </source>
</reference>
<feature type="chain" id="PRO_5043703708" evidence="2">
    <location>
        <begin position="22"/>
        <end position="166"/>
    </location>
</feature>
<feature type="signal peptide" evidence="2">
    <location>
        <begin position="1"/>
        <end position="21"/>
    </location>
</feature>
<name>A0AAU0MYC1_9GAMM</name>
<evidence type="ECO:0000256" key="1">
    <source>
        <dbReference type="SAM" id="MobiDB-lite"/>
    </source>
</evidence>
<accession>A0AAU0MYC1</accession>
<dbReference type="Proteomes" id="UP001302477">
    <property type="component" value="Chromosome"/>
</dbReference>
<protein>
    <submittedName>
        <fullName evidence="3">Uncharacterized protein</fullName>
    </submittedName>
</protein>
<proteinExistence type="predicted"/>
<dbReference type="KEGG" id="mpaf:R5R33_13925"/>
<dbReference type="EMBL" id="CP137555">
    <property type="protein sequence ID" value="WOX04829.1"/>
    <property type="molecule type" value="Genomic_DNA"/>
</dbReference>
<dbReference type="AlphaFoldDB" id="A0AAU0MYC1"/>
<keyword evidence="4" id="KW-1185">Reference proteome</keyword>
<keyword evidence="2" id="KW-0732">Signal</keyword>
<evidence type="ECO:0000313" key="4">
    <source>
        <dbReference type="Proteomes" id="UP001302477"/>
    </source>
</evidence>
<sequence>MKKAALGIALAAGMLSSVAFADVAQYIKDGYTMDQVIALAQSEGISTVEAVRQAIIAAPEKAADIVTAAIDAGADPEQVVATAVAAAKDKAEEIVTAAVAAGADEQVVAQAAIANGADPAVVAQATAAGRKAFAGRGPGSRKPLPPIDFGVGGGHGGGKGKRVSDN</sequence>